<dbReference type="eggNOG" id="ENOG502T8N4">
    <property type="taxonomic scope" value="Eukaryota"/>
</dbReference>
<keyword evidence="2" id="KW-1185">Reference proteome</keyword>
<organism evidence="1 2">
    <name type="scientific">Globisporangium ultimum (strain ATCC 200006 / CBS 805.95 / DAOM BR144)</name>
    <name type="common">Pythium ultimum</name>
    <dbReference type="NCBI Taxonomy" id="431595"/>
    <lineage>
        <taxon>Eukaryota</taxon>
        <taxon>Sar</taxon>
        <taxon>Stramenopiles</taxon>
        <taxon>Oomycota</taxon>
        <taxon>Peronosporomycetes</taxon>
        <taxon>Pythiales</taxon>
        <taxon>Pythiaceae</taxon>
        <taxon>Globisporangium</taxon>
    </lineage>
</organism>
<dbReference type="AlphaFoldDB" id="K3XAW3"/>
<proteinExistence type="predicted"/>
<dbReference type="EMBL" id="GL376565">
    <property type="status" value="NOT_ANNOTATED_CDS"/>
    <property type="molecule type" value="Genomic_DNA"/>
</dbReference>
<dbReference type="InParanoid" id="K3XAW3"/>
<dbReference type="VEuPathDB" id="FungiDB:PYU1_G014332"/>
<reference evidence="1" key="3">
    <citation type="submission" date="2015-02" db="UniProtKB">
        <authorList>
            <consortium name="EnsemblProtists"/>
        </authorList>
    </citation>
    <scope>IDENTIFICATION</scope>
    <source>
        <strain evidence="1">DAOM BR144</strain>
    </source>
</reference>
<sequence>MWRIHGAYFSSERSEYRSSSLSRKRLSAFDVSEPLTFFVSSGFSGSGWPVSDAIQCLCQYSFSAFHRGSVPFTHV</sequence>
<name>K3XAW3_GLOUD</name>
<dbReference type="HOGENOM" id="CLU_2676542_0_0_1"/>
<reference evidence="2" key="1">
    <citation type="journal article" date="2010" name="Genome Biol.">
        <title>Genome sequence of the necrotrophic plant pathogen Pythium ultimum reveals original pathogenicity mechanisms and effector repertoire.</title>
        <authorList>
            <person name="Levesque C.A."/>
            <person name="Brouwer H."/>
            <person name="Cano L."/>
            <person name="Hamilton J.P."/>
            <person name="Holt C."/>
            <person name="Huitema E."/>
            <person name="Raffaele S."/>
            <person name="Robideau G.P."/>
            <person name="Thines M."/>
            <person name="Win J."/>
            <person name="Zerillo M.M."/>
            <person name="Beakes G.W."/>
            <person name="Boore J.L."/>
            <person name="Busam D."/>
            <person name="Dumas B."/>
            <person name="Ferriera S."/>
            <person name="Fuerstenberg S.I."/>
            <person name="Gachon C.M."/>
            <person name="Gaulin E."/>
            <person name="Govers F."/>
            <person name="Grenville-Briggs L."/>
            <person name="Horner N."/>
            <person name="Hostetler J."/>
            <person name="Jiang R.H."/>
            <person name="Johnson J."/>
            <person name="Krajaejun T."/>
            <person name="Lin H."/>
            <person name="Meijer H.J."/>
            <person name="Moore B."/>
            <person name="Morris P."/>
            <person name="Phuntmart V."/>
            <person name="Puiu D."/>
            <person name="Shetty J."/>
            <person name="Stajich J.E."/>
            <person name="Tripathy S."/>
            <person name="Wawra S."/>
            <person name="van West P."/>
            <person name="Whitty B.R."/>
            <person name="Coutinho P.M."/>
            <person name="Henrissat B."/>
            <person name="Martin F."/>
            <person name="Thomas P.D."/>
            <person name="Tyler B.M."/>
            <person name="De Vries R.P."/>
            <person name="Kamoun S."/>
            <person name="Yandell M."/>
            <person name="Tisserat N."/>
            <person name="Buell C.R."/>
        </authorList>
    </citation>
    <scope>NUCLEOTIDE SEQUENCE</scope>
    <source>
        <strain evidence="2">DAOM:BR144</strain>
    </source>
</reference>
<dbReference type="EnsemblProtists" id="PYU1_T014362">
    <property type="protein sequence ID" value="PYU1_T014362"/>
    <property type="gene ID" value="PYU1_G014332"/>
</dbReference>
<accession>K3XAW3</accession>
<reference evidence="2" key="2">
    <citation type="submission" date="2010-04" db="EMBL/GenBank/DDBJ databases">
        <authorList>
            <person name="Buell R."/>
            <person name="Hamilton J."/>
            <person name="Hostetler J."/>
        </authorList>
    </citation>
    <scope>NUCLEOTIDE SEQUENCE [LARGE SCALE GENOMIC DNA]</scope>
    <source>
        <strain evidence="2">DAOM:BR144</strain>
    </source>
</reference>
<dbReference type="Proteomes" id="UP000019132">
    <property type="component" value="Unassembled WGS sequence"/>
</dbReference>
<protein>
    <submittedName>
        <fullName evidence="1">Uncharacterized protein</fullName>
    </submittedName>
</protein>
<evidence type="ECO:0000313" key="2">
    <source>
        <dbReference type="Proteomes" id="UP000019132"/>
    </source>
</evidence>
<evidence type="ECO:0000313" key="1">
    <source>
        <dbReference type="EnsemblProtists" id="PYU1_T014362"/>
    </source>
</evidence>